<comment type="caution">
    <text evidence="3">Lacks conserved residue(s) required for the propagation of feature annotation.</text>
</comment>
<evidence type="ECO:0000313" key="8">
    <source>
        <dbReference type="Proteomes" id="UP000053660"/>
    </source>
</evidence>
<evidence type="ECO:0000256" key="4">
    <source>
        <dbReference type="SAM" id="SignalP"/>
    </source>
</evidence>
<feature type="domain" description="C-type lectin" evidence="6">
    <location>
        <begin position="29"/>
        <end position="138"/>
    </location>
</feature>
<dbReference type="SUPFAM" id="SSF56436">
    <property type="entry name" value="C-type lectin-like"/>
    <property type="match status" value="1"/>
</dbReference>
<accession>A0A0B1T058</accession>
<keyword evidence="8" id="KW-1185">Reference proteome</keyword>
<dbReference type="SMART" id="SM00034">
    <property type="entry name" value="CLECT"/>
    <property type="match status" value="1"/>
</dbReference>
<keyword evidence="1" id="KW-0677">Repeat</keyword>
<protein>
    <submittedName>
        <fullName evidence="7">CUB domain protein</fullName>
    </submittedName>
</protein>
<evidence type="ECO:0000256" key="3">
    <source>
        <dbReference type="PROSITE-ProRule" id="PRU00059"/>
    </source>
</evidence>
<dbReference type="EMBL" id="KN552837">
    <property type="protein sequence ID" value="KHJ90619.1"/>
    <property type="molecule type" value="Genomic_DNA"/>
</dbReference>
<feature type="chain" id="PRO_5002082847" evidence="4">
    <location>
        <begin position="18"/>
        <end position="369"/>
    </location>
</feature>
<feature type="domain" description="CUB" evidence="5">
    <location>
        <begin position="254"/>
        <end position="369"/>
    </location>
</feature>
<dbReference type="PROSITE" id="PS50041">
    <property type="entry name" value="C_TYPE_LECTIN_2"/>
    <property type="match status" value="1"/>
</dbReference>
<dbReference type="SMART" id="SM00042">
    <property type="entry name" value="CUB"/>
    <property type="match status" value="2"/>
</dbReference>
<organism evidence="7 8">
    <name type="scientific">Oesophagostomum dentatum</name>
    <name type="common">Nodular worm</name>
    <dbReference type="NCBI Taxonomy" id="61180"/>
    <lineage>
        <taxon>Eukaryota</taxon>
        <taxon>Metazoa</taxon>
        <taxon>Ecdysozoa</taxon>
        <taxon>Nematoda</taxon>
        <taxon>Chromadorea</taxon>
        <taxon>Rhabditida</taxon>
        <taxon>Rhabditina</taxon>
        <taxon>Rhabditomorpha</taxon>
        <taxon>Strongyloidea</taxon>
        <taxon>Strongylidae</taxon>
        <taxon>Oesophagostomum</taxon>
    </lineage>
</organism>
<evidence type="ECO:0000256" key="1">
    <source>
        <dbReference type="ARBA" id="ARBA00022737"/>
    </source>
</evidence>
<proteinExistence type="predicted"/>
<dbReference type="PANTHER" id="PTHR24251">
    <property type="entry name" value="OVOCHYMASE-RELATED"/>
    <property type="match status" value="1"/>
</dbReference>
<dbReference type="Gene3D" id="2.60.120.290">
    <property type="entry name" value="Spermadhesin, CUB domain"/>
    <property type="match status" value="2"/>
</dbReference>
<gene>
    <name evidence="7" type="ORF">OESDEN_09534</name>
</gene>
<dbReference type="Proteomes" id="UP000053660">
    <property type="component" value="Unassembled WGS sequence"/>
</dbReference>
<dbReference type="Gene3D" id="3.10.100.10">
    <property type="entry name" value="Mannose-Binding Protein A, subunit A"/>
    <property type="match status" value="1"/>
</dbReference>
<dbReference type="CDD" id="cd00037">
    <property type="entry name" value="CLECT"/>
    <property type="match status" value="1"/>
</dbReference>
<dbReference type="AlphaFoldDB" id="A0A0B1T058"/>
<dbReference type="InterPro" id="IPR016187">
    <property type="entry name" value="CTDL_fold"/>
</dbReference>
<evidence type="ECO:0000256" key="2">
    <source>
        <dbReference type="ARBA" id="ARBA00023157"/>
    </source>
</evidence>
<evidence type="ECO:0000259" key="5">
    <source>
        <dbReference type="PROSITE" id="PS01180"/>
    </source>
</evidence>
<dbReference type="OrthoDB" id="5808499at2759"/>
<reference evidence="7 8" key="1">
    <citation type="submission" date="2014-03" db="EMBL/GenBank/DDBJ databases">
        <title>Draft genome of the hookworm Oesophagostomum dentatum.</title>
        <authorList>
            <person name="Mitreva M."/>
        </authorList>
    </citation>
    <scope>NUCLEOTIDE SEQUENCE [LARGE SCALE GENOMIC DNA]</scope>
    <source>
        <strain evidence="7 8">OD-Hann</strain>
    </source>
</reference>
<dbReference type="Pfam" id="PF00431">
    <property type="entry name" value="CUB"/>
    <property type="match status" value="2"/>
</dbReference>
<sequence length="369" mass="40762">MLLAVLLLFGSFFEGYADLCPKGWQFVAQGSYCFMVSNQLYTADDANAYCKSLGSDLAVFSLISEYSAIIDMTNSQRLPPWVGASRDSSGAFKWSSGMSVSSIFWAQNEPTIYGDCSTLRSNGMAACPCYNLQPALCKLKPQLCNDGTFGGPNIIFGTINSPGYPDQYYNNLDCYYQIVGPADSYITINFDPFTVENYYDFVEIYDGNTTLKFIGDLDAPEPPKASFESMSNQMLVYFHTDGVETDKGWQAQWTAKKFPTPITQSSTSGALTSPNYPNDYDIFVQQLYYITSPENTVITVTVGDFSAETDYDYLEIFDGDSVDATRIAKLSGHNVAGTAVNSTGNLLTMRFITDGTNQYPGWHLLWSAS</sequence>
<evidence type="ECO:0000259" key="6">
    <source>
        <dbReference type="PROSITE" id="PS50041"/>
    </source>
</evidence>
<dbReference type="PROSITE" id="PS01180">
    <property type="entry name" value="CUB"/>
    <property type="match status" value="2"/>
</dbReference>
<keyword evidence="2" id="KW-1015">Disulfide bond</keyword>
<keyword evidence="4" id="KW-0732">Signal</keyword>
<dbReference type="PANTHER" id="PTHR24251:SF30">
    <property type="entry name" value="MEMBRANE FRIZZLED-RELATED PROTEIN"/>
    <property type="match status" value="1"/>
</dbReference>
<dbReference type="InterPro" id="IPR001304">
    <property type="entry name" value="C-type_lectin-like"/>
</dbReference>
<dbReference type="CDD" id="cd00041">
    <property type="entry name" value="CUB"/>
    <property type="match status" value="2"/>
</dbReference>
<dbReference type="InterPro" id="IPR016186">
    <property type="entry name" value="C-type_lectin-like/link_sf"/>
</dbReference>
<dbReference type="InterPro" id="IPR000859">
    <property type="entry name" value="CUB_dom"/>
</dbReference>
<dbReference type="SUPFAM" id="SSF49854">
    <property type="entry name" value="Spermadhesin, CUB domain"/>
    <property type="match status" value="2"/>
</dbReference>
<name>A0A0B1T058_OESDE</name>
<feature type="signal peptide" evidence="4">
    <location>
        <begin position="1"/>
        <end position="17"/>
    </location>
</feature>
<feature type="domain" description="CUB" evidence="5">
    <location>
        <begin position="144"/>
        <end position="256"/>
    </location>
</feature>
<evidence type="ECO:0000313" key="7">
    <source>
        <dbReference type="EMBL" id="KHJ90619.1"/>
    </source>
</evidence>
<dbReference type="InterPro" id="IPR035914">
    <property type="entry name" value="Sperma_CUB_dom_sf"/>
</dbReference>
<dbReference type="Pfam" id="PF00059">
    <property type="entry name" value="Lectin_C"/>
    <property type="match status" value="1"/>
</dbReference>